<keyword evidence="7" id="KW-1185">Reference proteome</keyword>
<protein>
    <submittedName>
        <fullName evidence="6">Type II toxin-antitoxin system HipA family toxin</fullName>
    </submittedName>
</protein>
<keyword evidence="3" id="KW-0418">Kinase</keyword>
<dbReference type="GO" id="GO:0005829">
    <property type="term" value="C:cytosol"/>
    <property type="evidence" value="ECO:0007669"/>
    <property type="project" value="TreeGrafter"/>
</dbReference>
<dbReference type="NCBIfam" id="TIGR03071">
    <property type="entry name" value="couple_hipA"/>
    <property type="match status" value="1"/>
</dbReference>
<feature type="domain" description="HipA N-terminal subdomain 1" evidence="5">
    <location>
        <begin position="6"/>
        <end position="87"/>
    </location>
</feature>
<proteinExistence type="inferred from homology"/>
<dbReference type="InterPro" id="IPR017508">
    <property type="entry name" value="HipA_N1"/>
</dbReference>
<dbReference type="AlphaFoldDB" id="A0A369LDV5"/>
<dbReference type="InterPro" id="IPR012893">
    <property type="entry name" value="HipA-like_C"/>
</dbReference>
<reference evidence="6 7" key="1">
    <citation type="journal article" date="2018" name="Elife">
        <title>Discovery and characterization of a prevalent human gut bacterial enzyme sufficient for the inactivation of a family of plant toxins.</title>
        <authorList>
            <person name="Koppel N."/>
            <person name="Bisanz J.E."/>
            <person name="Pandelia M.E."/>
            <person name="Turnbaugh P.J."/>
            <person name="Balskus E.P."/>
        </authorList>
    </citation>
    <scope>NUCLEOTIDE SEQUENCE [LARGE SCALE GENOMIC DNA]</scope>
    <source>
        <strain evidence="7">anaerobia AP69FAA</strain>
    </source>
</reference>
<dbReference type="RefSeq" id="WP_114620000.1">
    <property type="nucleotide sequence ID" value="NZ_PPTP01000001.1"/>
</dbReference>
<dbReference type="EMBL" id="PPTP01000001">
    <property type="protein sequence ID" value="RDB57510.1"/>
    <property type="molecule type" value="Genomic_DNA"/>
</dbReference>
<evidence type="ECO:0000259" key="5">
    <source>
        <dbReference type="Pfam" id="PF13657"/>
    </source>
</evidence>
<dbReference type="Gene3D" id="1.10.1070.20">
    <property type="match status" value="1"/>
</dbReference>
<evidence type="ECO:0000256" key="3">
    <source>
        <dbReference type="ARBA" id="ARBA00022777"/>
    </source>
</evidence>
<keyword evidence="2" id="KW-0808">Transferase</keyword>
<accession>A0A369LDV5</accession>
<evidence type="ECO:0000256" key="2">
    <source>
        <dbReference type="ARBA" id="ARBA00022679"/>
    </source>
</evidence>
<dbReference type="PANTHER" id="PTHR37419:SF1">
    <property type="entry name" value="SERINE_THREONINE-PROTEIN KINASE TOXIN HIPA"/>
    <property type="match status" value="1"/>
</dbReference>
<comment type="caution">
    <text evidence="6">The sequence shown here is derived from an EMBL/GenBank/DDBJ whole genome shotgun (WGS) entry which is preliminary data.</text>
</comment>
<dbReference type="OrthoDB" id="3182374at2"/>
<dbReference type="InterPro" id="IPR052028">
    <property type="entry name" value="HipA_Ser/Thr_kinase"/>
</dbReference>
<dbReference type="Pfam" id="PF13657">
    <property type="entry name" value="Couple_hipA"/>
    <property type="match status" value="1"/>
</dbReference>
<dbReference type="Pfam" id="PF07804">
    <property type="entry name" value="HipA_C"/>
    <property type="match status" value="1"/>
</dbReference>
<feature type="domain" description="HipA-like C-terminal" evidence="4">
    <location>
        <begin position="141"/>
        <end position="367"/>
    </location>
</feature>
<sequence>MKEAYAWLQNRLLGRFFEGSDGATRFEYAPEASMPISLSLPLDCSWQADAPGAFLDGLLPDNDSEREAMRLWFGAASADPLDLLVATDATGGLCFTSVPEPGEIASQAREFAREKDIAIKVYRLGRGWTTWQSDDRRSRFALAGSQGKFALERFDDRWTWPNAKHPSTHIVKPPHERFCGTPLVEDATMHLAAACGLDVARSFVRSFGEDQAYVVERFDREVCADGQVLRIHVEDFTQALGVSRHAKYSVTAADAFALLKGLPNGRSLVREWAKQLVFNTLVGNCDAHGKNYSLFLRPDGSVDLCPLYDALCTRVWQETGDLLAMPINSKKRASELSLSDWAAEAAASGICEDDLVGAVEAIAAQIATHAPAVLAEYPDWTREAMNAPPSPAHVHRSKYLTFLILRQY</sequence>
<dbReference type="Proteomes" id="UP000253792">
    <property type="component" value="Unassembled WGS sequence"/>
</dbReference>
<dbReference type="PANTHER" id="PTHR37419">
    <property type="entry name" value="SERINE/THREONINE-PROTEIN KINASE TOXIN HIPA"/>
    <property type="match status" value="1"/>
</dbReference>
<name>A0A369LDV5_9ACTN</name>
<evidence type="ECO:0000259" key="4">
    <source>
        <dbReference type="Pfam" id="PF07804"/>
    </source>
</evidence>
<evidence type="ECO:0000313" key="7">
    <source>
        <dbReference type="Proteomes" id="UP000253792"/>
    </source>
</evidence>
<dbReference type="GO" id="GO:0004674">
    <property type="term" value="F:protein serine/threonine kinase activity"/>
    <property type="evidence" value="ECO:0007669"/>
    <property type="project" value="TreeGrafter"/>
</dbReference>
<evidence type="ECO:0000313" key="6">
    <source>
        <dbReference type="EMBL" id="RDB57510.1"/>
    </source>
</evidence>
<gene>
    <name evidence="6" type="ORF">C1880_01445</name>
</gene>
<organism evidence="6 7">
    <name type="scientific">Senegalimassilia anaerobia</name>
    <dbReference type="NCBI Taxonomy" id="1473216"/>
    <lineage>
        <taxon>Bacteria</taxon>
        <taxon>Bacillati</taxon>
        <taxon>Actinomycetota</taxon>
        <taxon>Coriobacteriia</taxon>
        <taxon>Coriobacteriales</taxon>
        <taxon>Coriobacteriaceae</taxon>
        <taxon>Senegalimassilia</taxon>
    </lineage>
</organism>
<dbReference type="STRING" id="1034345.GCA_000236865_01335"/>
<evidence type="ECO:0000256" key="1">
    <source>
        <dbReference type="ARBA" id="ARBA00010164"/>
    </source>
</evidence>
<comment type="similarity">
    <text evidence="1">Belongs to the HipA Ser/Thr kinase family.</text>
</comment>